<dbReference type="GO" id="GO:0007165">
    <property type="term" value="P:signal transduction"/>
    <property type="evidence" value="ECO:0007669"/>
    <property type="project" value="UniProtKB-KW"/>
</dbReference>
<keyword evidence="7" id="KW-1133">Transmembrane helix</keyword>
<evidence type="ECO:0000256" key="3">
    <source>
        <dbReference type="ARBA" id="ARBA00023136"/>
    </source>
</evidence>
<evidence type="ECO:0000256" key="2">
    <source>
        <dbReference type="ARBA" id="ARBA00022475"/>
    </source>
</evidence>
<keyword evidence="3 7" id="KW-0472">Membrane</keyword>
<dbReference type="Gene3D" id="6.10.340.10">
    <property type="match status" value="1"/>
</dbReference>
<evidence type="ECO:0000256" key="1">
    <source>
        <dbReference type="ARBA" id="ARBA00004236"/>
    </source>
</evidence>
<evidence type="ECO:0000256" key="6">
    <source>
        <dbReference type="PROSITE-ProRule" id="PRU00284"/>
    </source>
</evidence>
<dbReference type="PANTHER" id="PTHR32089">
    <property type="entry name" value="METHYL-ACCEPTING CHEMOTAXIS PROTEIN MCPB"/>
    <property type="match status" value="1"/>
</dbReference>
<dbReference type="InterPro" id="IPR004089">
    <property type="entry name" value="MCPsignal_dom"/>
</dbReference>
<dbReference type="EMBL" id="LYPB01000083">
    <property type="protein sequence ID" value="OAS15351.1"/>
    <property type="molecule type" value="Genomic_DNA"/>
</dbReference>
<name>A0A198A2V1_9BACL</name>
<dbReference type="Proteomes" id="UP000078454">
    <property type="component" value="Unassembled WGS sequence"/>
</dbReference>
<protein>
    <submittedName>
        <fullName evidence="10">Chemotaxis protein</fullName>
    </submittedName>
</protein>
<keyword evidence="2" id="KW-1003">Cell membrane</keyword>
<dbReference type="PANTHER" id="PTHR32089:SF112">
    <property type="entry name" value="LYSOZYME-LIKE PROTEIN-RELATED"/>
    <property type="match status" value="1"/>
</dbReference>
<evidence type="ECO:0000259" key="8">
    <source>
        <dbReference type="PROSITE" id="PS50111"/>
    </source>
</evidence>
<reference evidence="10 11" key="1">
    <citation type="submission" date="2016-05" db="EMBL/GenBank/DDBJ databases">
        <title>Paenibacillus sp. 1ZS3-15 nov., isolated from the rhizosphere soil.</title>
        <authorList>
            <person name="Zhang X.X."/>
            <person name="Zhang J."/>
        </authorList>
    </citation>
    <scope>NUCLEOTIDE SEQUENCE [LARGE SCALE GENOMIC DNA]</scope>
    <source>
        <strain evidence="10 11">1ZS3-15</strain>
    </source>
</reference>
<evidence type="ECO:0000256" key="7">
    <source>
        <dbReference type="SAM" id="Phobius"/>
    </source>
</evidence>
<keyword evidence="11" id="KW-1185">Reference proteome</keyword>
<dbReference type="SMART" id="SM00283">
    <property type="entry name" value="MA"/>
    <property type="match status" value="1"/>
</dbReference>
<dbReference type="Pfam" id="PF00672">
    <property type="entry name" value="HAMP"/>
    <property type="match status" value="1"/>
</dbReference>
<evidence type="ECO:0000259" key="9">
    <source>
        <dbReference type="PROSITE" id="PS50885"/>
    </source>
</evidence>
<evidence type="ECO:0000256" key="5">
    <source>
        <dbReference type="ARBA" id="ARBA00029447"/>
    </source>
</evidence>
<evidence type="ECO:0000256" key="4">
    <source>
        <dbReference type="ARBA" id="ARBA00023224"/>
    </source>
</evidence>
<organism evidence="10 11">
    <name type="scientific">Paenibacillus oryzisoli</name>
    <dbReference type="NCBI Taxonomy" id="1850517"/>
    <lineage>
        <taxon>Bacteria</taxon>
        <taxon>Bacillati</taxon>
        <taxon>Bacillota</taxon>
        <taxon>Bacilli</taxon>
        <taxon>Bacillales</taxon>
        <taxon>Paenibacillaceae</taxon>
        <taxon>Paenibacillus</taxon>
    </lineage>
</organism>
<dbReference type="InterPro" id="IPR003660">
    <property type="entry name" value="HAMP_dom"/>
</dbReference>
<comment type="similarity">
    <text evidence="5">Belongs to the methyl-accepting chemotaxis (MCP) protein family.</text>
</comment>
<keyword evidence="7" id="KW-0812">Transmembrane</keyword>
<feature type="domain" description="HAMP" evidence="9">
    <location>
        <begin position="62"/>
        <end position="114"/>
    </location>
</feature>
<dbReference type="OrthoDB" id="2489132at2"/>
<comment type="subcellular location">
    <subcellularLocation>
        <location evidence="1">Cell membrane</location>
    </subcellularLocation>
</comment>
<comment type="caution">
    <text evidence="10">The sequence shown here is derived from an EMBL/GenBank/DDBJ whole genome shotgun (WGS) entry which is preliminary data.</text>
</comment>
<evidence type="ECO:0000313" key="10">
    <source>
        <dbReference type="EMBL" id="OAS15351.1"/>
    </source>
</evidence>
<proteinExistence type="inferred from homology"/>
<feature type="transmembrane region" description="Helical" evidence="7">
    <location>
        <begin position="12"/>
        <end position="34"/>
    </location>
</feature>
<accession>A0A198A2V1</accession>
<gene>
    <name evidence="10" type="ORF">A8708_04130</name>
</gene>
<feature type="transmembrane region" description="Helical" evidence="7">
    <location>
        <begin position="40"/>
        <end position="60"/>
    </location>
</feature>
<keyword evidence="4 6" id="KW-0807">Transducer</keyword>
<dbReference type="Pfam" id="PF00015">
    <property type="entry name" value="MCPsignal"/>
    <property type="match status" value="1"/>
</dbReference>
<feature type="domain" description="Methyl-accepting transducer" evidence="8">
    <location>
        <begin position="133"/>
        <end position="383"/>
    </location>
</feature>
<dbReference type="PROSITE" id="PS50111">
    <property type="entry name" value="CHEMOTAXIS_TRANSDUC_2"/>
    <property type="match status" value="1"/>
</dbReference>
<evidence type="ECO:0000313" key="11">
    <source>
        <dbReference type="Proteomes" id="UP000078454"/>
    </source>
</evidence>
<dbReference type="PROSITE" id="PS50885">
    <property type="entry name" value="HAMP"/>
    <property type="match status" value="1"/>
</dbReference>
<dbReference type="SUPFAM" id="SSF58104">
    <property type="entry name" value="Methyl-accepting chemotaxis protein (MCP) signaling domain"/>
    <property type="match status" value="1"/>
</dbReference>
<dbReference type="STRING" id="1850517.A8708_04130"/>
<dbReference type="AlphaFoldDB" id="A0A198A2V1"/>
<dbReference type="Gene3D" id="1.10.287.950">
    <property type="entry name" value="Methyl-accepting chemotaxis protein"/>
    <property type="match status" value="1"/>
</dbReference>
<dbReference type="SMART" id="SM00304">
    <property type="entry name" value="HAMP"/>
    <property type="match status" value="1"/>
</dbReference>
<sequence>MEQISSLSFRKKLQLGCFALIGLNSLFMLIVTFASDWNRLLGIIFLVIILAGSFPFIRWFEGQLTEPIDGISRIALNISKGDFSQKVEITSDDSLGQLGQSFNKMIDKLRDILRDTGSISKQVFQTSRDIYVKNENFRNVLEQVSISAHELAAGAGQISEEISGVSITSKDIEVKIVNYAGSAKEMKNRSDLMMTLVEKGRTSVESQGVGMKRNVEVTKQVSDTIDMLARQAAGITSVTRSISEIAEQTNLLSLNASIEAARAGEHGRGFAVVAQEVRKLAEESTSLTREVFGFVKSIEQGIQDAIRSIGVNEDVVKKQTVLIDQTEIVFAEIVGSVGFISEEITRFAEESESMLQSSGQISAAMENISAITEESAAGTQEVSASMNEQISTVQGIVSQAEEMTRVVTQLQQTIQIFKL</sequence>
<dbReference type="CDD" id="cd06225">
    <property type="entry name" value="HAMP"/>
    <property type="match status" value="1"/>
</dbReference>
<dbReference type="GO" id="GO:0005886">
    <property type="term" value="C:plasma membrane"/>
    <property type="evidence" value="ECO:0007669"/>
    <property type="project" value="UniProtKB-SubCell"/>
</dbReference>